<reference evidence="10" key="1">
    <citation type="submission" date="2021-01" db="EMBL/GenBank/DDBJ databases">
        <authorList>
            <person name="Corre E."/>
            <person name="Pelletier E."/>
            <person name="Niang G."/>
            <person name="Scheremetjew M."/>
            <person name="Finn R."/>
            <person name="Kale V."/>
            <person name="Holt S."/>
            <person name="Cochrane G."/>
            <person name="Meng A."/>
            <person name="Brown T."/>
            <person name="Cohen L."/>
        </authorList>
    </citation>
    <scope>NUCLEOTIDE SEQUENCE</scope>
    <source>
        <strain evidence="10">RCC927</strain>
    </source>
</reference>
<dbReference type="GO" id="GO:0004373">
    <property type="term" value="F:alpha-1,4-glucan glucosyltransferase (UDP-glucose donor) activity"/>
    <property type="evidence" value="ECO:0007669"/>
    <property type="project" value="InterPro"/>
</dbReference>
<dbReference type="GO" id="GO:0019252">
    <property type="term" value="P:starch biosynthetic process"/>
    <property type="evidence" value="ECO:0007669"/>
    <property type="project" value="UniProtKB-UniRule"/>
</dbReference>
<evidence type="ECO:0000256" key="6">
    <source>
        <dbReference type="ARBA" id="ARBA00022922"/>
    </source>
</evidence>
<comment type="similarity">
    <text evidence="3 7">Belongs to the glycosyltransferase 1 family. Bacterial/plant glycogen synthase subfamily.</text>
</comment>
<protein>
    <recommendedName>
        <fullName evidence="7">Starch synthase, chloroplastic/amyloplastic</fullName>
        <ecNumber evidence="7">2.4.1.-</ecNumber>
    </recommendedName>
</protein>
<sequence length="476" mass="52031">MAPLAKVGGLADVVTGLSRACSQRGHNVEVVLPFYECIPESAVSNLTHERSYGSYHRGSQIMVDAFVGEISGVRVLLLRPQNNFFKGEKVYGGGYDEREAYIFFCRAALELLRVSERHPDVIHMHEWHTCALALMYWDMYYDMGLNRSKIVLTIHNMDHTGEVKAEELDYSGLDGESYATVEKAVDERTIGHNPERMSLLKAGIVYSSAVTTVSPTYREETLGGGGGWLNKTLSEYSTKYHGVLNAIDTASWDPRSDMVLPTRFGSAAESGKALCQEYVRRGLGLDVPKAGKRVPIVVCVTRLVPQKGVHMIKHAAERCEAMGAQFVLLGSGHLAGEFEGLAAQMKAGGAGRCLLMYNEALAHFLYAAADVVLVPSMFEPCGLTQMVAQRYGAAPLVRRTGGLADTVIDVDSSPGAGTGFVFDGAGEGDIEECLGRAIRMYKDQPAMWEALANRCMAVDNSWARSAEQYVQLYRSA</sequence>
<accession>A0A7S3BPZ4</accession>
<keyword evidence="5" id="KW-0808">Transferase</keyword>
<feature type="domain" description="Starch synthase catalytic" evidence="9">
    <location>
        <begin position="1"/>
        <end position="224"/>
    </location>
</feature>
<dbReference type="Gene3D" id="3.40.50.2000">
    <property type="entry name" value="Glycogen Phosphorylase B"/>
    <property type="match status" value="2"/>
</dbReference>
<evidence type="ECO:0000259" key="8">
    <source>
        <dbReference type="Pfam" id="PF00534"/>
    </source>
</evidence>
<keyword evidence="7" id="KW-0934">Plastid</keyword>
<dbReference type="SUPFAM" id="SSF53756">
    <property type="entry name" value="UDP-Glycosyltransferase/glycogen phosphorylase"/>
    <property type="match status" value="1"/>
</dbReference>
<dbReference type="NCBIfam" id="TIGR02095">
    <property type="entry name" value="glgA"/>
    <property type="match status" value="1"/>
</dbReference>
<dbReference type="EMBL" id="HBHY01013465">
    <property type="protein sequence ID" value="CAE0141964.1"/>
    <property type="molecule type" value="Transcribed_RNA"/>
</dbReference>
<dbReference type="CDD" id="cd03791">
    <property type="entry name" value="GT5_Glycogen_synthase_DULL1-like"/>
    <property type="match status" value="1"/>
</dbReference>
<dbReference type="PANTHER" id="PTHR46083:SF1">
    <property type="entry name" value="GLYCOGEN SYNTHASE 2-RELATED"/>
    <property type="match status" value="1"/>
</dbReference>
<dbReference type="HAMAP" id="MF_00484">
    <property type="entry name" value="Glycogen_synth"/>
    <property type="match status" value="1"/>
</dbReference>
<evidence type="ECO:0000259" key="9">
    <source>
        <dbReference type="Pfam" id="PF08323"/>
    </source>
</evidence>
<proteinExistence type="inferred from homology"/>
<evidence type="ECO:0000256" key="4">
    <source>
        <dbReference type="ARBA" id="ARBA00022676"/>
    </source>
</evidence>
<keyword evidence="4 7" id="KW-0328">Glycosyltransferase</keyword>
<evidence type="ECO:0000256" key="1">
    <source>
        <dbReference type="ARBA" id="ARBA00001478"/>
    </source>
</evidence>
<comment type="catalytic activity">
    <reaction evidence="1">
        <text>[(1-&gt;4)-alpha-D-glucosyl](n) + ADP-alpha-D-glucose = [(1-&gt;4)-alpha-D-glucosyl](n+1) + ADP + H(+)</text>
        <dbReference type="Rhea" id="RHEA:18189"/>
        <dbReference type="Rhea" id="RHEA-COMP:9584"/>
        <dbReference type="Rhea" id="RHEA-COMP:9587"/>
        <dbReference type="ChEBI" id="CHEBI:15378"/>
        <dbReference type="ChEBI" id="CHEBI:15444"/>
        <dbReference type="ChEBI" id="CHEBI:57498"/>
        <dbReference type="ChEBI" id="CHEBI:456216"/>
        <dbReference type="EC" id="2.4.1.21"/>
    </reaction>
</comment>
<evidence type="ECO:0000256" key="5">
    <source>
        <dbReference type="ARBA" id="ARBA00022679"/>
    </source>
</evidence>
<evidence type="ECO:0000256" key="2">
    <source>
        <dbReference type="ARBA" id="ARBA00004727"/>
    </source>
</evidence>
<dbReference type="AlphaFoldDB" id="A0A7S3BPZ4"/>
<dbReference type="Pfam" id="PF08323">
    <property type="entry name" value="Glyco_transf_5"/>
    <property type="match status" value="1"/>
</dbReference>
<comment type="pathway">
    <text evidence="2 7">Glycan biosynthesis; starch biosynthesis.</text>
</comment>
<evidence type="ECO:0000256" key="3">
    <source>
        <dbReference type="ARBA" id="ARBA00010281"/>
    </source>
</evidence>
<evidence type="ECO:0000256" key="7">
    <source>
        <dbReference type="RuleBase" id="RU361232"/>
    </source>
</evidence>
<dbReference type="GO" id="GO:0009011">
    <property type="term" value="F:alpha-1,4-glucan glucosyltransferase (ADP-glucose donor) activity"/>
    <property type="evidence" value="ECO:0007669"/>
    <property type="project" value="UniProtKB-EC"/>
</dbReference>
<dbReference type="InterPro" id="IPR013534">
    <property type="entry name" value="Starch_synth_cat_dom"/>
</dbReference>
<dbReference type="GO" id="GO:0009501">
    <property type="term" value="C:amyloplast"/>
    <property type="evidence" value="ECO:0007669"/>
    <property type="project" value="UniProtKB-SubCell"/>
</dbReference>
<keyword evidence="6 7" id="KW-0750">Starch biosynthesis</keyword>
<name>A0A7S3BPZ4_9VIRI</name>
<dbReference type="GO" id="GO:0009507">
    <property type="term" value="C:chloroplast"/>
    <property type="evidence" value="ECO:0007669"/>
    <property type="project" value="UniProtKB-SubCell"/>
</dbReference>
<dbReference type="UniPathway" id="UPA00152"/>
<organism evidence="10">
    <name type="scientific">Prasinoderma singulare</name>
    <dbReference type="NCBI Taxonomy" id="676789"/>
    <lineage>
        <taxon>Eukaryota</taxon>
        <taxon>Viridiplantae</taxon>
        <taxon>Prasinodermophyta</taxon>
        <taxon>Prasinodermophyceae</taxon>
        <taxon>Prasinodermales</taxon>
        <taxon>Prasinodermaceae</taxon>
        <taxon>Prasinoderma</taxon>
    </lineage>
</organism>
<feature type="domain" description="Glycosyl transferase family 1" evidence="8">
    <location>
        <begin position="292"/>
        <end position="430"/>
    </location>
</feature>
<dbReference type="Pfam" id="PF00534">
    <property type="entry name" value="Glycos_transf_1"/>
    <property type="match status" value="1"/>
</dbReference>
<evidence type="ECO:0000313" key="10">
    <source>
        <dbReference type="EMBL" id="CAE0141964.1"/>
    </source>
</evidence>
<keyword evidence="7" id="KW-0035">Amyloplast</keyword>
<dbReference type="EC" id="2.4.1.-" evidence="7"/>
<dbReference type="PANTHER" id="PTHR46083">
    <property type="match status" value="1"/>
</dbReference>
<dbReference type="InterPro" id="IPR011835">
    <property type="entry name" value="GS/SS"/>
</dbReference>
<keyword evidence="7" id="KW-0150">Chloroplast</keyword>
<dbReference type="InterPro" id="IPR001296">
    <property type="entry name" value="Glyco_trans_1"/>
</dbReference>
<comment type="subcellular location">
    <subcellularLocation>
        <location evidence="7">Plastid</location>
        <location evidence="7">Chloroplast</location>
    </subcellularLocation>
    <subcellularLocation>
        <location evidence="7">Plastid</location>
        <location evidence="7">Amyloplast</location>
    </subcellularLocation>
</comment>
<gene>
    <name evidence="10" type="ORF">PSIN1315_LOCUS8631</name>
</gene>